<accession>A0A9X4ALS2</accession>
<dbReference type="PANTHER" id="PTHR11264:SF8">
    <property type="entry name" value="URACIL-DNA GLYCOSYLASE-LIKE DOMAIN-CONTAINING PROTEIN"/>
    <property type="match status" value="1"/>
</dbReference>
<dbReference type="InterPro" id="IPR036895">
    <property type="entry name" value="Uracil-DNA_glycosylase-like_sf"/>
</dbReference>
<dbReference type="AlphaFoldDB" id="A0A9X4ALS2"/>
<dbReference type="InterPro" id="IPR002043">
    <property type="entry name" value="UDG_fam1"/>
</dbReference>
<dbReference type="Gene3D" id="3.40.470.10">
    <property type="entry name" value="Uracil-DNA glycosylase-like domain"/>
    <property type="match status" value="1"/>
</dbReference>
<dbReference type="CDD" id="cd10027">
    <property type="entry name" value="UDG-F1-like"/>
    <property type="match status" value="1"/>
</dbReference>
<proteinExistence type="predicted"/>
<reference evidence="1" key="1">
    <citation type="submission" date="2022-06" db="EMBL/GenBank/DDBJ databases">
        <title>Aquibacillus sp. a new bacterium isolated from soil saline samples.</title>
        <authorList>
            <person name="Galisteo C."/>
            <person name="De La Haba R."/>
            <person name="Sanchez-Porro C."/>
            <person name="Ventosa A."/>
        </authorList>
    </citation>
    <scope>NUCLEOTIDE SEQUENCE</scope>
    <source>
        <strain evidence="1">JCM 12387</strain>
    </source>
</reference>
<dbReference type="GO" id="GO:0004844">
    <property type="term" value="F:uracil DNA N-glycosylase activity"/>
    <property type="evidence" value="ECO:0007669"/>
    <property type="project" value="InterPro"/>
</dbReference>
<sequence length="237" mass="27557">MIIAEKIHPSWQAFLTPDVVSLLENIEKSIGTDFNPTNRAAILKFLSVDLNKVKVVWLGQDVYPAKGVATGRAFEVGGLESWNQTFKQVSIKNIVRLVHKNYLGIENYSDIRSFQDIKSAIESKEFPIKPPNEWFQSLEQQGVLFLNVSFTCRVGKANSHKKLWEPFSDQVIQYISKNRPSLRWFLWGNEAKSYRKKINNGVYYESRHPMMCSEKYEDDFLKSQCFLHTWDLINWLG</sequence>
<comment type="caution">
    <text evidence="1">The sequence shown here is derived from an EMBL/GenBank/DDBJ whole genome shotgun (WGS) entry which is preliminary data.</text>
</comment>
<dbReference type="Proteomes" id="UP001145072">
    <property type="component" value="Unassembled WGS sequence"/>
</dbReference>
<keyword evidence="2" id="KW-1185">Reference proteome</keyword>
<dbReference type="RefSeq" id="WP_259870449.1">
    <property type="nucleotide sequence ID" value="NZ_JAMQJZ010000027.1"/>
</dbReference>
<name>A0A9X4ALS2_9BACI</name>
<evidence type="ECO:0000313" key="2">
    <source>
        <dbReference type="Proteomes" id="UP001145072"/>
    </source>
</evidence>
<dbReference type="EMBL" id="JAMQJZ010000027">
    <property type="protein sequence ID" value="MDC3422740.1"/>
    <property type="molecule type" value="Genomic_DNA"/>
</dbReference>
<dbReference type="GO" id="GO:0097510">
    <property type="term" value="P:base-excision repair, AP site formation via deaminated base removal"/>
    <property type="evidence" value="ECO:0007669"/>
    <property type="project" value="TreeGrafter"/>
</dbReference>
<dbReference type="SUPFAM" id="SSF52141">
    <property type="entry name" value="Uracil-DNA glycosylase-like"/>
    <property type="match status" value="1"/>
</dbReference>
<protein>
    <submittedName>
        <fullName evidence="1">Uracil-DNA glycosylase</fullName>
    </submittedName>
</protein>
<gene>
    <name evidence="1" type="ORF">NC661_20525</name>
</gene>
<evidence type="ECO:0000313" key="1">
    <source>
        <dbReference type="EMBL" id="MDC3422740.1"/>
    </source>
</evidence>
<dbReference type="PANTHER" id="PTHR11264">
    <property type="entry name" value="URACIL-DNA GLYCOSYLASE"/>
    <property type="match status" value="1"/>
</dbReference>
<organism evidence="1 2">
    <name type="scientific">Aquibacillus koreensis</name>
    <dbReference type="NCBI Taxonomy" id="279446"/>
    <lineage>
        <taxon>Bacteria</taxon>
        <taxon>Bacillati</taxon>
        <taxon>Bacillota</taxon>
        <taxon>Bacilli</taxon>
        <taxon>Bacillales</taxon>
        <taxon>Bacillaceae</taxon>
        <taxon>Aquibacillus</taxon>
    </lineage>
</organism>